<dbReference type="PANTHER" id="PTHR43807">
    <property type="entry name" value="FI04487P"/>
    <property type="match status" value="1"/>
</dbReference>
<reference evidence="6" key="2">
    <citation type="submission" date="2020-09" db="EMBL/GenBank/DDBJ databases">
        <authorList>
            <person name="Sun Q."/>
            <person name="Zhou Y."/>
        </authorList>
    </citation>
    <scope>NUCLEOTIDE SEQUENCE</scope>
    <source>
        <strain evidence="6">CGMCC 4.7403</strain>
    </source>
</reference>
<organism evidence="6 7">
    <name type="scientific">Streptomyces capitiformicae</name>
    <dbReference type="NCBI Taxonomy" id="2014920"/>
    <lineage>
        <taxon>Bacteria</taxon>
        <taxon>Bacillati</taxon>
        <taxon>Actinomycetota</taxon>
        <taxon>Actinomycetes</taxon>
        <taxon>Kitasatosporales</taxon>
        <taxon>Streptomycetaceae</taxon>
        <taxon>Streptomyces</taxon>
    </lineage>
</organism>
<dbReference type="InterPro" id="IPR004839">
    <property type="entry name" value="Aminotransferase_I/II_large"/>
</dbReference>
<evidence type="ECO:0000313" key="6">
    <source>
        <dbReference type="EMBL" id="GHE46003.1"/>
    </source>
</evidence>
<proteinExistence type="predicted"/>
<keyword evidence="4" id="KW-0663">Pyridoxal phosphate</keyword>
<dbReference type="InterPro" id="IPR015421">
    <property type="entry name" value="PyrdxlP-dep_Trfase_major"/>
</dbReference>
<evidence type="ECO:0000256" key="2">
    <source>
        <dbReference type="ARBA" id="ARBA00022576"/>
    </source>
</evidence>
<feature type="domain" description="Aminotransferase class I/classII large" evidence="5">
    <location>
        <begin position="4"/>
        <end position="122"/>
    </location>
</feature>
<keyword evidence="2" id="KW-0032">Aminotransferase</keyword>
<dbReference type="Proteomes" id="UP000603227">
    <property type="component" value="Unassembled WGS sequence"/>
</dbReference>
<evidence type="ECO:0000313" key="7">
    <source>
        <dbReference type="Proteomes" id="UP000603227"/>
    </source>
</evidence>
<protein>
    <recommendedName>
        <fullName evidence="5">Aminotransferase class I/classII large domain-containing protein</fullName>
    </recommendedName>
</protein>
<evidence type="ECO:0000256" key="3">
    <source>
        <dbReference type="ARBA" id="ARBA00022679"/>
    </source>
</evidence>
<dbReference type="EMBL" id="BNAT01000029">
    <property type="protein sequence ID" value="GHE46003.1"/>
    <property type="molecule type" value="Genomic_DNA"/>
</dbReference>
<dbReference type="AlphaFoldDB" id="A0A918ZEY0"/>
<evidence type="ECO:0000256" key="4">
    <source>
        <dbReference type="ARBA" id="ARBA00022898"/>
    </source>
</evidence>
<dbReference type="Gene3D" id="3.90.1150.10">
    <property type="entry name" value="Aspartate Aminotransferase, domain 1"/>
    <property type="match status" value="1"/>
</dbReference>
<comment type="cofactor">
    <cofactor evidence="1">
        <name>pyridoxal 5'-phosphate</name>
        <dbReference type="ChEBI" id="CHEBI:597326"/>
    </cofactor>
</comment>
<accession>A0A918ZEY0</accession>
<dbReference type="GO" id="GO:0005737">
    <property type="term" value="C:cytoplasm"/>
    <property type="evidence" value="ECO:0007669"/>
    <property type="project" value="TreeGrafter"/>
</dbReference>
<comment type="caution">
    <text evidence="6">The sequence shown here is derived from an EMBL/GenBank/DDBJ whole genome shotgun (WGS) entry which is preliminary data.</text>
</comment>
<gene>
    <name evidence="6" type="ORF">GCM10017771_66660</name>
</gene>
<dbReference type="GO" id="GO:0016212">
    <property type="term" value="F:kynurenine-oxoglutarate transaminase activity"/>
    <property type="evidence" value="ECO:0007669"/>
    <property type="project" value="TreeGrafter"/>
</dbReference>
<name>A0A918ZEY0_9ACTN</name>
<keyword evidence="7" id="KW-1185">Reference proteome</keyword>
<dbReference type="InterPro" id="IPR015422">
    <property type="entry name" value="PyrdxlP-dep_Trfase_small"/>
</dbReference>
<dbReference type="SUPFAM" id="SSF53383">
    <property type="entry name" value="PLP-dependent transferases"/>
    <property type="match status" value="1"/>
</dbReference>
<dbReference type="PANTHER" id="PTHR43807:SF20">
    <property type="entry name" value="FI04487P"/>
    <property type="match status" value="1"/>
</dbReference>
<sequence length="200" mass="21763">MTAAPELVAAVRSAKQFLTYVASGPFQHAVAEALHLPDSYFAEFRADMLLKRELLADGLEEAGFEVFRPAGTYFITTDIRLLGESDGFAFCRALPKRCGVVAIPNAVFHDHRDRARPSCASRSASGRACWRRPCPASSAWPAEALRAGETATARPRTTVSGDPCTDRAVVRLRTPLAVTPRPFRLDHAADSGPGNARLRR</sequence>
<evidence type="ECO:0000256" key="1">
    <source>
        <dbReference type="ARBA" id="ARBA00001933"/>
    </source>
</evidence>
<dbReference type="InterPro" id="IPR051326">
    <property type="entry name" value="Kynurenine-oxoglutarate_AT"/>
</dbReference>
<dbReference type="Pfam" id="PF00155">
    <property type="entry name" value="Aminotran_1_2"/>
    <property type="match status" value="1"/>
</dbReference>
<reference evidence="6" key="1">
    <citation type="journal article" date="2014" name="Int. J. Syst. Evol. Microbiol.">
        <title>Complete genome sequence of Corynebacterium casei LMG S-19264T (=DSM 44701T), isolated from a smear-ripened cheese.</title>
        <authorList>
            <consortium name="US DOE Joint Genome Institute (JGI-PGF)"/>
            <person name="Walter F."/>
            <person name="Albersmeier A."/>
            <person name="Kalinowski J."/>
            <person name="Ruckert C."/>
        </authorList>
    </citation>
    <scope>NUCLEOTIDE SEQUENCE</scope>
    <source>
        <strain evidence="6">CGMCC 4.7403</strain>
    </source>
</reference>
<dbReference type="InterPro" id="IPR015424">
    <property type="entry name" value="PyrdxlP-dep_Trfase"/>
</dbReference>
<keyword evidence="3" id="KW-0808">Transferase</keyword>
<dbReference type="GO" id="GO:0030170">
    <property type="term" value="F:pyridoxal phosphate binding"/>
    <property type="evidence" value="ECO:0007669"/>
    <property type="project" value="InterPro"/>
</dbReference>
<evidence type="ECO:0000259" key="5">
    <source>
        <dbReference type="Pfam" id="PF00155"/>
    </source>
</evidence>
<dbReference type="Gene3D" id="3.40.640.10">
    <property type="entry name" value="Type I PLP-dependent aspartate aminotransferase-like (Major domain)"/>
    <property type="match status" value="1"/>
</dbReference>